<dbReference type="AlphaFoldDB" id="A0A1Q9EAJ7"/>
<sequence length="722" mass="75315">MRDPLLQSGSDRDIDTISWVVVPTSHWKDFVAEWCVPKVVVGITMGILLGVCLAVVCIVPWVPNMPANAALSHSSVTVKVKAADPLTTPPEKVDQERKQFVPFDYKSRDAVDMYCLCRSYSMSISELKQANKRATRAARVCCEEVECRLAEVAIDTTLFCNLRILLFDADIEESEFLTYNAVLYKPILFYHFNCSKLLCRQQDLEACEDQGLASPAAPAATVDQWTVVVEAAPLPVAALATVPVGVALGTALAAEAAGDADSAVVGLVEAAVAVAAAGPVAPMLLVVLAAAVAVAAAEAAVAAVVVVAAAAAVVVVVMVAAVVVVAVEVAAAVVAVAAAVVVVAVAAAAAVVVAAVVDVDVQVAVAVFMAPPAAAVAPVHAADLGPVLVEAVQDAAAAALLVQDAPGAAALDAQEHRPMGWGIREALAAQPMLLGFLRRLLAMIRPLSSNEAPSRGTQLESTLDDVVQATQLDPESFLSPTREASQSLEQDAMALSSPRGKAPVAAETSTPARPGNGGALRNALVEPSQSSPATTVPANFRTSQRKASPSAPEYTPVSNFLTDQDFPKAELSKMLAKQRAQPAKRMYEQKASEAFDALLMQPLGRWVVPRASGGPSGTDAARDPQLPEPAWPCGMLAGPAAFSLRRSDGPAKCEESAVQSDKGQDAKAKSSPVATVFKAMLGPECIYTRPVNIELNRDRFASITLPAALVWAASTGRWKAGR</sequence>
<protein>
    <submittedName>
        <fullName evidence="3">Uncharacterized protein</fullName>
    </submittedName>
</protein>
<feature type="region of interest" description="Disordered" evidence="1">
    <location>
        <begin position="473"/>
        <end position="560"/>
    </location>
</feature>
<gene>
    <name evidence="3" type="ORF">AK812_SmicGene12485</name>
</gene>
<dbReference type="Proteomes" id="UP000186817">
    <property type="component" value="Unassembled WGS sequence"/>
</dbReference>
<feature type="transmembrane region" description="Helical" evidence="2">
    <location>
        <begin position="39"/>
        <end position="62"/>
    </location>
</feature>
<feature type="transmembrane region" description="Helical" evidence="2">
    <location>
        <begin position="332"/>
        <end position="357"/>
    </location>
</feature>
<comment type="caution">
    <text evidence="3">The sequence shown here is derived from an EMBL/GenBank/DDBJ whole genome shotgun (WGS) entry which is preliminary data.</text>
</comment>
<feature type="compositionally biased region" description="Polar residues" evidence="1">
    <location>
        <begin position="473"/>
        <end position="489"/>
    </location>
</feature>
<evidence type="ECO:0000313" key="4">
    <source>
        <dbReference type="Proteomes" id="UP000186817"/>
    </source>
</evidence>
<organism evidence="3 4">
    <name type="scientific">Symbiodinium microadriaticum</name>
    <name type="common">Dinoflagellate</name>
    <name type="synonym">Zooxanthella microadriatica</name>
    <dbReference type="NCBI Taxonomy" id="2951"/>
    <lineage>
        <taxon>Eukaryota</taxon>
        <taxon>Sar</taxon>
        <taxon>Alveolata</taxon>
        <taxon>Dinophyceae</taxon>
        <taxon>Suessiales</taxon>
        <taxon>Symbiodiniaceae</taxon>
        <taxon>Symbiodinium</taxon>
    </lineage>
</organism>
<reference evidence="3 4" key="1">
    <citation type="submission" date="2016-02" db="EMBL/GenBank/DDBJ databases">
        <title>Genome analysis of coral dinoflagellate symbionts highlights evolutionary adaptations to a symbiotic lifestyle.</title>
        <authorList>
            <person name="Aranda M."/>
            <person name="Li Y."/>
            <person name="Liew Y.J."/>
            <person name="Baumgarten S."/>
            <person name="Simakov O."/>
            <person name="Wilson M."/>
            <person name="Piel J."/>
            <person name="Ashoor H."/>
            <person name="Bougouffa S."/>
            <person name="Bajic V.B."/>
            <person name="Ryu T."/>
            <person name="Ravasi T."/>
            <person name="Bayer T."/>
            <person name="Micklem G."/>
            <person name="Kim H."/>
            <person name="Bhak J."/>
            <person name="Lajeunesse T.C."/>
            <person name="Voolstra C.R."/>
        </authorList>
    </citation>
    <scope>NUCLEOTIDE SEQUENCE [LARGE SCALE GENOMIC DNA]</scope>
    <source>
        <strain evidence="3 4">CCMP2467</strain>
    </source>
</reference>
<keyword evidence="2" id="KW-0812">Transmembrane</keyword>
<evidence type="ECO:0000256" key="1">
    <source>
        <dbReference type="SAM" id="MobiDB-lite"/>
    </source>
</evidence>
<keyword evidence="2" id="KW-0472">Membrane</keyword>
<feature type="transmembrane region" description="Helical" evidence="2">
    <location>
        <begin position="300"/>
        <end position="325"/>
    </location>
</feature>
<feature type="compositionally biased region" description="Polar residues" evidence="1">
    <location>
        <begin position="527"/>
        <end position="547"/>
    </location>
</feature>
<dbReference type="EMBL" id="LSRX01000211">
    <property type="protein sequence ID" value="OLQ04431.1"/>
    <property type="molecule type" value="Genomic_DNA"/>
</dbReference>
<accession>A0A1Q9EAJ7</accession>
<evidence type="ECO:0000256" key="2">
    <source>
        <dbReference type="SAM" id="Phobius"/>
    </source>
</evidence>
<keyword evidence="4" id="KW-1185">Reference proteome</keyword>
<name>A0A1Q9EAJ7_SYMMI</name>
<keyword evidence="2" id="KW-1133">Transmembrane helix</keyword>
<proteinExistence type="predicted"/>
<dbReference type="OrthoDB" id="448520at2759"/>
<feature type="transmembrane region" description="Helical" evidence="2">
    <location>
        <begin position="270"/>
        <end position="294"/>
    </location>
</feature>
<evidence type="ECO:0000313" key="3">
    <source>
        <dbReference type="EMBL" id="OLQ04431.1"/>
    </source>
</evidence>